<dbReference type="PROSITE" id="PS50850">
    <property type="entry name" value="MFS"/>
    <property type="match status" value="1"/>
</dbReference>
<dbReference type="OrthoDB" id="2585655at2759"/>
<evidence type="ECO:0000256" key="2">
    <source>
        <dbReference type="ARBA" id="ARBA00022692"/>
    </source>
</evidence>
<evidence type="ECO:0000313" key="8">
    <source>
        <dbReference type="EMBL" id="PNP86432.1"/>
    </source>
</evidence>
<dbReference type="AlphaFoldDB" id="A0A2K0WVY2"/>
<sequence length="213" mass="22771">MPSAKHIEQAIDSAAMGLGHDAGNKGYGKSSVNGKGSDLERGFTSPLPETHAQYLIHRHGTINLEPLPDPTDADPLNWPRHKKIINLMLVAFHACMGTFTGAAIIPAFGTIAEDLDVSVPTTTYLTSLQIMILGVAPFFWLPLSQRFGRRPIFLISLVCSLAGNIGCAKSMSYSSMAGSRAVVAAFIAPAGAIGSGVVQETFFKHERARYMGI</sequence>
<evidence type="ECO:0000256" key="4">
    <source>
        <dbReference type="ARBA" id="ARBA00023136"/>
    </source>
</evidence>
<evidence type="ECO:0000256" key="5">
    <source>
        <dbReference type="ARBA" id="ARBA00023180"/>
    </source>
</evidence>
<keyword evidence="3 6" id="KW-1133">Transmembrane helix</keyword>
<comment type="caution">
    <text evidence="8">The sequence shown here is derived from an EMBL/GenBank/DDBJ whole genome shotgun (WGS) entry which is preliminary data.</text>
</comment>
<keyword evidence="4 6" id="KW-0472">Membrane</keyword>
<dbReference type="STRING" id="42673.A0A2K0WVY2"/>
<proteinExistence type="predicted"/>
<comment type="subcellular location">
    <subcellularLocation>
        <location evidence="1">Membrane</location>
        <topology evidence="1">Multi-pass membrane protein</topology>
    </subcellularLocation>
</comment>
<dbReference type="InterPro" id="IPR036259">
    <property type="entry name" value="MFS_trans_sf"/>
</dbReference>
<dbReference type="GO" id="GO:0022857">
    <property type="term" value="F:transmembrane transporter activity"/>
    <property type="evidence" value="ECO:0007669"/>
    <property type="project" value="InterPro"/>
</dbReference>
<dbReference type="Gene3D" id="1.20.1720.10">
    <property type="entry name" value="Multidrug resistance protein D"/>
    <property type="match status" value="1"/>
</dbReference>
<feature type="transmembrane region" description="Helical" evidence="6">
    <location>
        <begin position="183"/>
        <end position="203"/>
    </location>
</feature>
<dbReference type="Pfam" id="PF07690">
    <property type="entry name" value="MFS_1"/>
    <property type="match status" value="1"/>
</dbReference>
<keyword evidence="5" id="KW-0325">Glycoprotein</keyword>
<feature type="transmembrane region" description="Helical" evidence="6">
    <location>
        <begin position="121"/>
        <end position="140"/>
    </location>
</feature>
<organism evidence="8 9">
    <name type="scientific">Gibberella nygamai</name>
    <name type="common">Bean root rot disease fungus</name>
    <name type="synonym">Fusarium nygamai</name>
    <dbReference type="NCBI Taxonomy" id="42673"/>
    <lineage>
        <taxon>Eukaryota</taxon>
        <taxon>Fungi</taxon>
        <taxon>Dikarya</taxon>
        <taxon>Ascomycota</taxon>
        <taxon>Pezizomycotina</taxon>
        <taxon>Sordariomycetes</taxon>
        <taxon>Hypocreomycetidae</taxon>
        <taxon>Hypocreales</taxon>
        <taxon>Nectriaceae</taxon>
        <taxon>Fusarium</taxon>
        <taxon>Fusarium fujikuroi species complex</taxon>
    </lineage>
</organism>
<feature type="transmembrane region" description="Helical" evidence="6">
    <location>
        <begin position="87"/>
        <end position="109"/>
    </location>
</feature>
<name>A0A2K0WVY2_GIBNY</name>
<evidence type="ECO:0000256" key="6">
    <source>
        <dbReference type="SAM" id="Phobius"/>
    </source>
</evidence>
<dbReference type="Proteomes" id="UP000236664">
    <property type="component" value="Unassembled WGS sequence"/>
</dbReference>
<dbReference type="EMBL" id="MTQA01000012">
    <property type="protein sequence ID" value="PNP86432.1"/>
    <property type="molecule type" value="Genomic_DNA"/>
</dbReference>
<gene>
    <name evidence="8" type="ORF">FNYG_00134</name>
</gene>
<evidence type="ECO:0000256" key="3">
    <source>
        <dbReference type="ARBA" id="ARBA00022989"/>
    </source>
</evidence>
<dbReference type="PANTHER" id="PTHR23502:SF2">
    <property type="entry name" value="TRANSPORTER, PUTATIVE (AFU_ORTHOLOGUE AFUA_2G08910)-RELATED"/>
    <property type="match status" value="1"/>
</dbReference>
<feature type="transmembrane region" description="Helical" evidence="6">
    <location>
        <begin position="152"/>
        <end position="171"/>
    </location>
</feature>
<evidence type="ECO:0000259" key="7">
    <source>
        <dbReference type="PROSITE" id="PS50850"/>
    </source>
</evidence>
<dbReference type="SUPFAM" id="SSF103473">
    <property type="entry name" value="MFS general substrate transporter"/>
    <property type="match status" value="1"/>
</dbReference>
<keyword evidence="9" id="KW-1185">Reference proteome</keyword>
<dbReference type="InterPro" id="IPR011701">
    <property type="entry name" value="MFS"/>
</dbReference>
<keyword evidence="2 6" id="KW-0812">Transmembrane</keyword>
<dbReference type="PANTHER" id="PTHR23502">
    <property type="entry name" value="MAJOR FACILITATOR SUPERFAMILY"/>
    <property type="match status" value="1"/>
</dbReference>
<evidence type="ECO:0000313" key="9">
    <source>
        <dbReference type="Proteomes" id="UP000236664"/>
    </source>
</evidence>
<feature type="domain" description="Major facilitator superfamily (MFS) profile" evidence="7">
    <location>
        <begin position="86"/>
        <end position="213"/>
    </location>
</feature>
<reference evidence="8 9" key="1">
    <citation type="submission" date="2017-06" db="EMBL/GenBank/DDBJ databases">
        <title>Genome of Fusarium nygamai isolate CS10214.</title>
        <authorList>
            <person name="Gardiner D.M."/>
            <person name="Obanor F."/>
            <person name="Kazan K."/>
        </authorList>
    </citation>
    <scope>NUCLEOTIDE SEQUENCE [LARGE SCALE GENOMIC DNA]</scope>
    <source>
        <strain evidence="8 9">CS10214</strain>
    </source>
</reference>
<evidence type="ECO:0000256" key="1">
    <source>
        <dbReference type="ARBA" id="ARBA00004141"/>
    </source>
</evidence>
<dbReference type="InterPro" id="IPR020846">
    <property type="entry name" value="MFS_dom"/>
</dbReference>
<dbReference type="GO" id="GO:0005886">
    <property type="term" value="C:plasma membrane"/>
    <property type="evidence" value="ECO:0007669"/>
    <property type="project" value="TreeGrafter"/>
</dbReference>
<accession>A0A2K0WVY2</accession>
<protein>
    <recommendedName>
        <fullName evidence="7">Major facilitator superfamily (MFS) profile domain-containing protein</fullName>
    </recommendedName>
</protein>